<organism evidence="1 2">
    <name type="scientific">Neolewinella aquimaris</name>
    <dbReference type="NCBI Taxonomy" id="1835722"/>
    <lineage>
        <taxon>Bacteria</taxon>
        <taxon>Pseudomonadati</taxon>
        <taxon>Bacteroidota</taxon>
        <taxon>Saprospiria</taxon>
        <taxon>Saprospirales</taxon>
        <taxon>Lewinellaceae</taxon>
        <taxon>Neolewinella</taxon>
    </lineage>
</organism>
<dbReference type="EMBL" id="JACIFF010000007">
    <property type="protein sequence ID" value="MBB4080257.1"/>
    <property type="molecule type" value="Genomic_DNA"/>
</dbReference>
<proteinExistence type="predicted"/>
<dbReference type="InterPro" id="IPR007263">
    <property type="entry name" value="DCC1-like"/>
</dbReference>
<sequence length="135" mass="15126">MEPSHPILFFDGVCNLCNGAVQFILKHDRRGVLRFASLQSDLAAELLPQYGVDPGALSSVVLYENGKVYTHSDGVLRTLKLMGGPLSYLSYLGIVPPSLRDIVYDLIGYNRYSLFGKREQCMLPRPEWKSRFVAS</sequence>
<dbReference type="GO" id="GO:0015035">
    <property type="term" value="F:protein-disulfide reductase activity"/>
    <property type="evidence" value="ECO:0007669"/>
    <property type="project" value="InterPro"/>
</dbReference>
<reference evidence="1 2" key="1">
    <citation type="submission" date="2020-08" db="EMBL/GenBank/DDBJ databases">
        <title>Genomic Encyclopedia of Type Strains, Phase IV (KMG-IV): sequencing the most valuable type-strain genomes for metagenomic binning, comparative biology and taxonomic classification.</title>
        <authorList>
            <person name="Goeker M."/>
        </authorList>
    </citation>
    <scope>NUCLEOTIDE SEQUENCE [LARGE SCALE GENOMIC DNA]</scope>
    <source>
        <strain evidence="1 2">DSM 105137</strain>
    </source>
</reference>
<dbReference type="Pfam" id="PF04134">
    <property type="entry name" value="DCC1-like"/>
    <property type="match status" value="1"/>
</dbReference>
<dbReference type="Proteomes" id="UP000576209">
    <property type="component" value="Unassembled WGS sequence"/>
</dbReference>
<evidence type="ECO:0000313" key="1">
    <source>
        <dbReference type="EMBL" id="MBB4080257.1"/>
    </source>
</evidence>
<gene>
    <name evidence="1" type="ORF">GGR28_002887</name>
</gene>
<dbReference type="PANTHER" id="PTHR33639:SF2">
    <property type="entry name" value="DUF393 DOMAIN-CONTAINING PROTEIN"/>
    <property type="match status" value="1"/>
</dbReference>
<protein>
    <submittedName>
        <fullName evidence="1">Putative DCC family thiol-disulfide oxidoreductase YuxK</fullName>
    </submittedName>
</protein>
<accession>A0A840EA44</accession>
<evidence type="ECO:0000313" key="2">
    <source>
        <dbReference type="Proteomes" id="UP000576209"/>
    </source>
</evidence>
<dbReference type="InterPro" id="IPR052927">
    <property type="entry name" value="DCC_oxidoreductase"/>
</dbReference>
<keyword evidence="2" id="KW-1185">Reference proteome</keyword>
<dbReference type="AlphaFoldDB" id="A0A840EA44"/>
<dbReference type="PANTHER" id="PTHR33639">
    <property type="entry name" value="THIOL-DISULFIDE OXIDOREDUCTASE DCC"/>
    <property type="match status" value="1"/>
</dbReference>
<name>A0A840EA44_9BACT</name>
<comment type="caution">
    <text evidence="1">The sequence shown here is derived from an EMBL/GenBank/DDBJ whole genome shotgun (WGS) entry which is preliminary data.</text>
</comment>
<dbReference type="RefSeq" id="WP_183496491.1">
    <property type="nucleotide sequence ID" value="NZ_JACIFF010000007.1"/>
</dbReference>